<gene>
    <name evidence="6" type="ORF">STAS_14348</name>
</gene>
<dbReference type="InterPro" id="IPR033121">
    <property type="entry name" value="PEPTIDASE_A1"/>
</dbReference>
<comment type="similarity">
    <text evidence="1">Belongs to the peptidase A1 family.</text>
</comment>
<dbReference type="AlphaFoldDB" id="A0A5A7PYF8"/>
<dbReference type="EMBL" id="BKCP01005405">
    <property type="protein sequence ID" value="GER37923.1"/>
    <property type="molecule type" value="Genomic_DNA"/>
</dbReference>
<keyword evidence="4" id="KW-0472">Membrane</keyword>
<evidence type="ECO:0000259" key="5">
    <source>
        <dbReference type="PROSITE" id="PS51767"/>
    </source>
</evidence>
<feature type="domain" description="Peptidase A1" evidence="5">
    <location>
        <begin position="117"/>
        <end position="456"/>
    </location>
</feature>
<protein>
    <submittedName>
        <fullName evidence="6">Eukaryotic aspartyl protease family protein</fullName>
    </submittedName>
</protein>
<dbReference type="InterPro" id="IPR032861">
    <property type="entry name" value="TAXi_N"/>
</dbReference>
<proteinExistence type="inferred from homology"/>
<dbReference type="Pfam" id="PF14541">
    <property type="entry name" value="TAXi_C"/>
    <property type="match status" value="1"/>
</dbReference>
<name>A0A5A7PYF8_STRAF</name>
<dbReference type="InterPro" id="IPR051708">
    <property type="entry name" value="Plant_Aspart_Prot_A1"/>
</dbReference>
<dbReference type="InterPro" id="IPR021109">
    <property type="entry name" value="Peptidase_aspartic_dom_sf"/>
</dbReference>
<keyword evidence="3" id="KW-0378">Hydrolase</keyword>
<accession>A0A5A7PYF8</accession>
<evidence type="ECO:0000256" key="2">
    <source>
        <dbReference type="ARBA" id="ARBA00022670"/>
    </source>
</evidence>
<dbReference type="FunFam" id="2.40.70.10:FF:000031">
    <property type="entry name" value="Aspartyl protease AED1"/>
    <property type="match status" value="1"/>
</dbReference>
<dbReference type="Proteomes" id="UP000325081">
    <property type="component" value="Unassembled WGS sequence"/>
</dbReference>
<reference evidence="7" key="1">
    <citation type="journal article" date="2019" name="Curr. Biol.">
        <title>Genome Sequence of Striga asiatica Provides Insight into the Evolution of Plant Parasitism.</title>
        <authorList>
            <person name="Yoshida S."/>
            <person name="Kim S."/>
            <person name="Wafula E.K."/>
            <person name="Tanskanen J."/>
            <person name="Kim Y.M."/>
            <person name="Honaas L."/>
            <person name="Yang Z."/>
            <person name="Spallek T."/>
            <person name="Conn C.E."/>
            <person name="Ichihashi Y."/>
            <person name="Cheong K."/>
            <person name="Cui S."/>
            <person name="Der J.P."/>
            <person name="Gundlach H."/>
            <person name="Jiao Y."/>
            <person name="Hori C."/>
            <person name="Ishida J.K."/>
            <person name="Kasahara H."/>
            <person name="Kiba T."/>
            <person name="Kim M.S."/>
            <person name="Koo N."/>
            <person name="Laohavisit A."/>
            <person name="Lee Y.H."/>
            <person name="Lumba S."/>
            <person name="McCourt P."/>
            <person name="Mortimer J.C."/>
            <person name="Mutuku J.M."/>
            <person name="Nomura T."/>
            <person name="Sasaki-Sekimoto Y."/>
            <person name="Seto Y."/>
            <person name="Wang Y."/>
            <person name="Wakatake T."/>
            <person name="Sakakibara H."/>
            <person name="Demura T."/>
            <person name="Yamaguchi S."/>
            <person name="Yoneyama K."/>
            <person name="Manabe R.I."/>
            <person name="Nelson D.C."/>
            <person name="Schulman A.H."/>
            <person name="Timko M.P."/>
            <person name="dePamphilis C.W."/>
            <person name="Choi D."/>
            <person name="Shirasu K."/>
        </authorList>
    </citation>
    <scope>NUCLEOTIDE SEQUENCE [LARGE SCALE GENOMIC DNA]</scope>
    <source>
        <strain evidence="7">cv. UVA1</strain>
    </source>
</reference>
<evidence type="ECO:0000313" key="7">
    <source>
        <dbReference type="Proteomes" id="UP000325081"/>
    </source>
</evidence>
<dbReference type="PANTHER" id="PTHR47967">
    <property type="entry name" value="OS07G0603500 PROTEIN-RELATED"/>
    <property type="match status" value="1"/>
</dbReference>
<dbReference type="InterPro" id="IPR032799">
    <property type="entry name" value="TAXi_C"/>
</dbReference>
<evidence type="ECO:0000256" key="1">
    <source>
        <dbReference type="ARBA" id="ARBA00007447"/>
    </source>
</evidence>
<dbReference type="OrthoDB" id="2747330at2759"/>
<organism evidence="6 7">
    <name type="scientific">Striga asiatica</name>
    <name type="common">Asiatic witchweed</name>
    <name type="synonym">Buchnera asiatica</name>
    <dbReference type="NCBI Taxonomy" id="4170"/>
    <lineage>
        <taxon>Eukaryota</taxon>
        <taxon>Viridiplantae</taxon>
        <taxon>Streptophyta</taxon>
        <taxon>Embryophyta</taxon>
        <taxon>Tracheophyta</taxon>
        <taxon>Spermatophyta</taxon>
        <taxon>Magnoliopsida</taxon>
        <taxon>eudicotyledons</taxon>
        <taxon>Gunneridae</taxon>
        <taxon>Pentapetalae</taxon>
        <taxon>asterids</taxon>
        <taxon>lamiids</taxon>
        <taxon>Lamiales</taxon>
        <taxon>Orobanchaceae</taxon>
        <taxon>Buchnereae</taxon>
        <taxon>Striga</taxon>
    </lineage>
</organism>
<keyword evidence="4" id="KW-0812">Transmembrane</keyword>
<evidence type="ECO:0000313" key="6">
    <source>
        <dbReference type="EMBL" id="GER37923.1"/>
    </source>
</evidence>
<dbReference type="PROSITE" id="PS51767">
    <property type="entry name" value="PEPTIDASE_A1"/>
    <property type="match status" value="1"/>
</dbReference>
<keyword evidence="7" id="KW-1185">Reference proteome</keyword>
<dbReference type="GO" id="GO:0006508">
    <property type="term" value="P:proteolysis"/>
    <property type="evidence" value="ECO:0007669"/>
    <property type="project" value="UniProtKB-KW"/>
</dbReference>
<dbReference type="PANTHER" id="PTHR47967:SF60">
    <property type="entry name" value="PROTEIN ASPARTIC PROTEASE IN GUARD CELL 1-LIKE"/>
    <property type="match status" value="1"/>
</dbReference>
<sequence length="460" mass="51017">MACSHILFRGYLYSAPTKPKSDTPFYRLKTSHPKMENRRPKPVLSFILFVFFLSISISFSTDTILSLDLLHRDRILPAHSNPTRQSLLRHRLHRDQHRAQSLSSPMISGFPLGMGEYFARMALGTPPKHFYMLADTGSDLIWLQCRPCKYCYNQSDPLFNPTRSTSYSRVRCASEPCRQLDLDYMSDNCTAHHMCRYKIGYGDGSFSFGDLATETLWFGGKKRVPRVALGCGHDNEGLYAAAAGLLGLGPGKLSFPSQARTNFSYCLADLLFEQPNRTSWIRFGSPPATKTQFTPLKDNPKIPSTYYYVGLRGISVGGENVVGIHQSDFEIHSDGSGGTIVDSGTTVSRLPGLAYKALRKAFVAKFSLKPSSNYSLLDTCFDLSGKGHVEVPTVALHFEGGAVMELSRINCLFPVDTNGTYCFAFAAADGVSIIGNIQQQGFEFWFDSAGKRLGFAPNRC</sequence>
<evidence type="ECO:0000256" key="4">
    <source>
        <dbReference type="SAM" id="Phobius"/>
    </source>
</evidence>
<dbReference type="Gene3D" id="2.40.70.10">
    <property type="entry name" value="Acid Proteases"/>
    <property type="match status" value="2"/>
</dbReference>
<evidence type="ECO:0000256" key="3">
    <source>
        <dbReference type="ARBA" id="ARBA00022801"/>
    </source>
</evidence>
<dbReference type="SUPFAM" id="SSF50630">
    <property type="entry name" value="Acid proteases"/>
    <property type="match status" value="1"/>
</dbReference>
<keyword evidence="4" id="KW-1133">Transmembrane helix</keyword>
<dbReference type="GO" id="GO:0008233">
    <property type="term" value="F:peptidase activity"/>
    <property type="evidence" value="ECO:0007669"/>
    <property type="project" value="UniProtKB-KW"/>
</dbReference>
<dbReference type="Pfam" id="PF14543">
    <property type="entry name" value="TAXi_N"/>
    <property type="match status" value="1"/>
</dbReference>
<feature type="transmembrane region" description="Helical" evidence="4">
    <location>
        <begin position="43"/>
        <end position="61"/>
    </location>
</feature>
<keyword evidence="2 6" id="KW-0645">Protease</keyword>
<comment type="caution">
    <text evidence="6">The sequence shown here is derived from an EMBL/GenBank/DDBJ whole genome shotgun (WGS) entry which is preliminary data.</text>
</comment>